<gene>
    <name evidence="13" type="primary">petB</name>
    <name evidence="13" type="ORF">GETHPA_14230</name>
</gene>
<dbReference type="Pfam" id="PF00033">
    <property type="entry name" value="Cytochrome_B"/>
    <property type="match status" value="1"/>
</dbReference>
<dbReference type="PANTHER" id="PTHR19271">
    <property type="entry name" value="CYTOCHROME B"/>
    <property type="match status" value="1"/>
</dbReference>
<evidence type="ECO:0000256" key="1">
    <source>
        <dbReference type="ARBA" id="ARBA00004141"/>
    </source>
</evidence>
<evidence type="ECO:0000256" key="7">
    <source>
        <dbReference type="ARBA" id="ARBA00022989"/>
    </source>
</evidence>
<dbReference type="Gene3D" id="1.20.810.10">
    <property type="entry name" value="Cytochrome Bc1 Complex, Chain C"/>
    <property type="match status" value="1"/>
</dbReference>
<dbReference type="InterPro" id="IPR005797">
    <property type="entry name" value="Cyt_b/b6_N"/>
</dbReference>
<feature type="transmembrane region" description="Helical" evidence="10">
    <location>
        <begin position="184"/>
        <end position="206"/>
    </location>
</feature>
<evidence type="ECO:0000256" key="4">
    <source>
        <dbReference type="ARBA" id="ARBA00022692"/>
    </source>
</evidence>
<feature type="transmembrane region" description="Helical" evidence="10">
    <location>
        <begin position="323"/>
        <end position="344"/>
    </location>
</feature>
<keyword evidence="14" id="KW-1185">Reference proteome</keyword>
<dbReference type="EMBL" id="BSDD01000002">
    <property type="protein sequence ID" value="GLH69890.1"/>
    <property type="molecule type" value="Genomic_DNA"/>
</dbReference>
<dbReference type="InterPro" id="IPR016174">
    <property type="entry name" value="Di-haem_cyt_TM"/>
</dbReference>
<comment type="caution">
    <text evidence="13">The sequence shown here is derived from an EMBL/GenBank/DDBJ whole genome shotgun (WGS) entry which is preliminary data.</text>
</comment>
<reference evidence="13 14" key="1">
    <citation type="journal article" date="2023" name="Antonie Van Leeuwenhoek">
        <title>Mesoterricola silvestris gen. nov., sp. nov., Mesoterricola sediminis sp. nov., Geothrix oryzae sp. nov., Geothrix edaphica sp. nov., Geothrix rubra sp. nov., and Geothrix limicola sp. nov., six novel members of Acidobacteriota isolated from soils.</title>
        <authorList>
            <person name="Itoh H."/>
            <person name="Sugisawa Y."/>
            <person name="Mise K."/>
            <person name="Xu Z."/>
            <person name="Kuniyasu M."/>
            <person name="Ushijima N."/>
            <person name="Kawano K."/>
            <person name="Kobayashi E."/>
            <person name="Shiratori Y."/>
            <person name="Masuda Y."/>
            <person name="Senoo K."/>
        </authorList>
    </citation>
    <scope>NUCLEOTIDE SEQUENCE [LARGE SCALE GENOMIC DNA]</scope>
    <source>
        <strain evidence="13 14">Red803</strain>
    </source>
</reference>
<comment type="subcellular location">
    <subcellularLocation>
        <location evidence="1">Membrane</location>
        <topology evidence="1">Multi-pass membrane protein</topology>
    </subcellularLocation>
</comment>
<keyword evidence="2" id="KW-0813">Transport</keyword>
<dbReference type="InterPro" id="IPR005798">
    <property type="entry name" value="Cyt_b/b6_C"/>
</dbReference>
<feature type="transmembrane region" description="Helical" evidence="10">
    <location>
        <begin position="234"/>
        <end position="253"/>
    </location>
</feature>
<proteinExistence type="predicted"/>
<evidence type="ECO:0000256" key="6">
    <source>
        <dbReference type="ARBA" id="ARBA00022982"/>
    </source>
</evidence>
<dbReference type="SUPFAM" id="SSF81648">
    <property type="entry name" value="a domain/subunit of cytochrome bc1 complex (Ubiquinol-cytochrome c reductase)"/>
    <property type="match status" value="1"/>
</dbReference>
<feature type="transmembrane region" description="Helical" evidence="10">
    <location>
        <begin position="296"/>
        <end position="316"/>
    </location>
</feature>
<keyword evidence="4 10" id="KW-0812">Transmembrane</keyword>
<evidence type="ECO:0000313" key="14">
    <source>
        <dbReference type="Proteomes" id="UP001165089"/>
    </source>
</evidence>
<evidence type="ECO:0000256" key="2">
    <source>
        <dbReference type="ARBA" id="ARBA00022448"/>
    </source>
</evidence>
<dbReference type="Pfam" id="PF00032">
    <property type="entry name" value="Cytochrom_B_C"/>
    <property type="match status" value="1"/>
</dbReference>
<dbReference type="PROSITE" id="PS51002">
    <property type="entry name" value="CYTB_NTER"/>
    <property type="match status" value="1"/>
</dbReference>
<dbReference type="InterPro" id="IPR036150">
    <property type="entry name" value="Cyt_b/b6_C_sf"/>
</dbReference>
<evidence type="ECO:0000256" key="8">
    <source>
        <dbReference type="ARBA" id="ARBA00023004"/>
    </source>
</evidence>
<feature type="transmembrane region" description="Helical" evidence="10">
    <location>
        <begin position="118"/>
        <end position="138"/>
    </location>
</feature>
<feature type="transmembrane region" description="Helical" evidence="10">
    <location>
        <begin position="31"/>
        <end position="58"/>
    </location>
</feature>
<evidence type="ECO:0000259" key="12">
    <source>
        <dbReference type="PROSITE" id="PS51003"/>
    </source>
</evidence>
<evidence type="ECO:0000256" key="3">
    <source>
        <dbReference type="ARBA" id="ARBA00022617"/>
    </source>
</evidence>
<evidence type="ECO:0000256" key="10">
    <source>
        <dbReference type="SAM" id="Phobius"/>
    </source>
</evidence>
<keyword evidence="8" id="KW-0408">Iron</keyword>
<keyword evidence="7 10" id="KW-1133">Transmembrane helix</keyword>
<dbReference type="PROSITE" id="PS51003">
    <property type="entry name" value="CYTB_CTER"/>
    <property type="match status" value="1"/>
</dbReference>
<name>A0ABQ5Q727_9BACT</name>
<evidence type="ECO:0000313" key="13">
    <source>
        <dbReference type="EMBL" id="GLH69890.1"/>
    </source>
</evidence>
<sequence length="350" mass="38950">MSVHAWLDDRIGLADFLSFLRKKEVPDHSHAVWYFLGGMTLFFFMMQVLTGLLLIVYYQPGSDASYGSVQRITSQIEFGWLIRSVHSWSANLMLLSAFFHMFSVFFMKAYRAPRELTWWSGMGLLGLGMGFGFSGYLLPWDQLAYFATKIGLDVMEKSPLIGKELATMLRGGADVGVITLQRFYALHAAVLPVLFMPLLLLHLWLVQKHGNAAPPSVTEKKSVPFFPTFLYKDLMVWFLCLNLLALLASLWPWDLGPQADKLASAPDGIHPEWYFMSQFQLLKLIPGKVGPVDGELLGMGLFGAGGVLWALVPLWDRGSRGRLVNLVGLGAVIVLIVLTIWGYAGVAGKG</sequence>
<organism evidence="13 14">
    <name type="scientific">Geothrix rubra</name>
    <dbReference type="NCBI Taxonomy" id="2927977"/>
    <lineage>
        <taxon>Bacteria</taxon>
        <taxon>Pseudomonadati</taxon>
        <taxon>Acidobacteriota</taxon>
        <taxon>Holophagae</taxon>
        <taxon>Holophagales</taxon>
        <taxon>Holophagaceae</taxon>
        <taxon>Geothrix</taxon>
    </lineage>
</organism>
<protein>
    <submittedName>
        <fullName evidence="13">Cytochrome bc complex cytochrome b subunit</fullName>
    </submittedName>
</protein>
<dbReference type="PANTHER" id="PTHR19271:SF16">
    <property type="entry name" value="CYTOCHROME B"/>
    <property type="match status" value="1"/>
</dbReference>
<evidence type="ECO:0000256" key="5">
    <source>
        <dbReference type="ARBA" id="ARBA00022723"/>
    </source>
</evidence>
<keyword evidence="9 10" id="KW-0472">Membrane</keyword>
<dbReference type="RefSeq" id="WP_285724056.1">
    <property type="nucleotide sequence ID" value="NZ_BSDD01000002.1"/>
</dbReference>
<keyword evidence="6" id="KW-0249">Electron transport</keyword>
<keyword evidence="3" id="KW-0349">Heme</keyword>
<evidence type="ECO:0000256" key="9">
    <source>
        <dbReference type="ARBA" id="ARBA00023136"/>
    </source>
</evidence>
<feature type="transmembrane region" description="Helical" evidence="10">
    <location>
        <begin position="88"/>
        <end position="106"/>
    </location>
</feature>
<dbReference type="SUPFAM" id="SSF81342">
    <property type="entry name" value="Transmembrane di-heme cytochromes"/>
    <property type="match status" value="1"/>
</dbReference>
<feature type="domain" description="Cytochrome b/b6 C-terminal region profile" evidence="12">
    <location>
        <begin position="215"/>
        <end position="350"/>
    </location>
</feature>
<feature type="domain" description="Cytochrome b/b6 N-terminal region profile" evidence="11">
    <location>
        <begin position="3"/>
        <end position="215"/>
    </location>
</feature>
<dbReference type="Proteomes" id="UP001165089">
    <property type="component" value="Unassembled WGS sequence"/>
</dbReference>
<keyword evidence="5" id="KW-0479">Metal-binding</keyword>
<dbReference type="InterPro" id="IPR027387">
    <property type="entry name" value="Cytb/b6-like_sf"/>
</dbReference>
<evidence type="ECO:0000259" key="11">
    <source>
        <dbReference type="PROSITE" id="PS51002"/>
    </source>
</evidence>
<accession>A0ABQ5Q727</accession>